<accession>T0KQL3</accession>
<protein>
    <submittedName>
        <fullName evidence="1">Uncharacterized protein</fullName>
    </submittedName>
</protein>
<comment type="caution">
    <text evidence="1">The sequence shown here is derived from an EMBL/GenBank/DDBJ whole genome shotgun (WGS) entry which is preliminary data.</text>
</comment>
<sequence>MFSSILRSEISGVSLDIKAKLDSLSKYSDISG</sequence>
<proteinExistence type="predicted"/>
<dbReference type="Proteomes" id="UP000015520">
    <property type="component" value="Unassembled WGS sequence"/>
</dbReference>
<gene>
    <name evidence="1" type="ORF">M947_07310</name>
</gene>
<name>T0KQL3_9BACT</name>
<keyword evidence="2" id="KW-1185">Reference proteome</keyword>
<dbReference type="AlphaFoldDB" id="T0KQL3"/>
<evidence type="ECO:0000313" key="2">
    <source>
        <dbReference type="Proteomes" id="UP000015520"/>
    </source>
</evidence>
<dbReference type="EMBL" id="AUPZ01000009">
    <property type="protein sequence ID" value="EQB39269.1"/>
    <property type="molecule type" value="Genomic_DNA"/>
</dbReference>
<reference evidence="1 2" key="1">
    <citation type="submission" date="2013-07" db="EMBL/GenBank/DDBJ databases">
        <title>Sulfurimonas hongkongensis AST-10 Genome Sequencing.</title>
        <authorList>
            <person name="Cai L."/>
            <person name="Zhang T."/>
        </authorList>
    </citation>
    <scope>NUCLEOTIDE SEQUENCE [LARGE SCALE GENOMIC DNA]</scope>
    <source>
        <strain evidence="1 2">AST-10</strain>
    </source>
</reference>
<evidence type="ECO:0000313" key="1">
    <source>
        <dbReference type="EMBL" id="EQB39269.1"/>
    </source>
</evidence>
<organism evidence="1 2">
    <name type="scientific">Sulfurimonas hongkongensis</name>
    <dbReference type="NCBI Taxonomy" id="1172190"/>
    <lineage>
        <taxon>Bacteria</taxon>
        <taxon>Pseudomonadati</taxon>
        <taxon>Campylobacterota</taxon>
        <taxon>Epsilonproteobacteria</taxon>
        <taxon>Campylobacterales</taxon>
        <taxon>Sulfurimonadaceae</taxon>
        <taxon>Sulfurimonas</taxon>
    </lineage>
</organism>